<protein>
    <submittedName>
        <fullName evidence="1">Uncharacterized protein</fullName>
    </submittedName>
</protein>
<reference evidence="2" key="1">
    <citation type="journal article" date="2021" name="BMC Genomics">
        <title>Chromosome-level genome assembly and manually-curated proteome of model necrotroph Parastagonospora nodorum Sn15 reveals a genome-wide trove of candidate effector homologs, and redundancy of virulence-related functions within an accessory chromosome.</title>
        <authorList>
            <person name="Bertazzoni S."/>
            <person name="Jones D.A.B."/>
            <person name="Phan H.T."/>
            <person name="Tan K.-C."/>
            <person name="Hane J.K."/>
        </authorList>
    </citation>
    <scope>NUCLEOTIDE SEQUENCE [LARGE SCALE GENOMIC DNA]</scope>
    <source>
        <strain evidence="2">SN15 / ATCC MYA-4574 / FGSC 10173)</strain>
    </source>
</reference>
<sequence length="52" mass="5547">MKGGSFLRELIHLGESVVPKAATDWTGAICSELGRRITKCVTVDHEGTSMTG</sequence>
<proteinExistence type="predicted"/>
<dbReference type="EMBL" id="CP069025">
    <property type="protein sequence ID" value="QRC93433.1"/>
    <property type="molecule type" value="Genomic_DNA"/>
</dbReference>
<evidence type="ECO:0000313" key="1">
    <source>
        <dbReference type="EMBL" id="QRC93433.1"/>
    </source>
</evidence>
<keyword evidence="2" id="KW-1185">Reference proteome</keyword>
<evidence type="ECO:0000313" key="2">
    <source>
        <dbReference type="Proteomes" id="UP000663193"/>
    </source>
</evidence>
<gene>
    <name evidence="1" type="ORF">JI435_403810</name>
</gene>
<dbReference type="AlphaFoldDB" id="A0A7U2HWQ3"/>
<accession>A0A7U2HWQ3</accession>
<dbReference type="VEuPathDB" id="FungiDB:JI435_403810"/>
<name>A0A7U2HWQ3_PHANO</name>
<dbReference type="Proteomes" id="UP000663193">
    <property type="component" value="Chromosome 3"/>
</dbReference>
<organism evidence="1 2">
    <name type="scientific">Phaeosphaeria nodorum (strain SN15 / ATCC MYA-4574 / FGSC 10173)</name>
    <name type="common">Glume blotch fungus</name>
    <name type="synonym">Parastagonospora nodorum</name>
    <dbReference type="NCBI Taxonomy" id="321614"/>
    <lineage>
        <taxon>Eukaryota</taxon>
        <taxon>Fungi</taxon>
        <taxon>Dikarya</taxon>
        <taxon>Ascomycota</taxon>
        <taxon>Pezizomycotina</taxon>
        <taxon>Dothideomycetes</taxon>
        <taxon>Pleosporomycetidae</taxon>
        <taxon>Pleosporales</taxon>
        <taxon>Pleosporineae</taxon>
        <taxon>Phaeosphaeriaceae</taxon>
        <taxon>Parastagonospora</taxon>
    </lineage>
</organism>